<sequence length="191" mass="20387">MKARFLRPPHGVAEWTADAVRLLGPLSVVAAFIWWAPSDAGILALSLLALVVPRFVGARPAYDVVFCLTVLVAAWSNVLHLYETVPSWDLVVHFACTGALAAMAYLLLARLAVVPLPLAAGTRRATPIVLVTSLGLALSAVWEMAEWIGRTFVDPSIFVSYQDTIGDMAAGGLGGLVAGLVVARVRLLERE</sequence>
<dbReference type="Pfam" id="PF09997">
    <property type="entry name" value="DUF2238"/>
    <property type="match status" value="1"/>
</dbReference>
<protein>
    <recommendedName>
        <fullName evidence="4">DUF2238 domain-containing protein</fullName>
    </recommendedName>
</protein>
<reference evidence="3" key="1">
    <citation type="journal article" date="2019" name="Int. J. Syst. Evol. Microbiol.">
        <title>The Global Catalogue of Microorganisms (GCM) 10K type strain sequencing project: providing services to taxonomists for standard genome sequencing and annotation.</title>
        <authorList>
            <consortium name="The Broad Institute Genomics Platform"/>
            <consortium name="The Broad Institute Genome Sequencing Center for Infectious Disease"/>
            <person name="Wu L."/>
            <person name="Ma J."/>
        </authorList>
    </citation>
    <scope>NUCLEOTIDE SEQUENCE [LARGE SCALE GENOMIC DNA]</scope>
    <source>
        <strain evidence="3">JCM 18959</strain>
    </source>
</reference>
<gene>
    <name evidence="2" type="ORF">GCM10025760_14680</name>
</gene>
<name>A0ABP9M3B5_9MICO</name>
<evidence type="ECO:0000256" key="1">
    <source>
        <dbReference type="SAM" id="Phobius"/>
    </source>
</evidence>
<feature type="transmembrane region" description="Helical" evidence="1">
    <location>
        <begin position="60"/>
        <end position="78"/>
    </location>
</feature>
<feature type="transmembrane region" description="Helical" evidence="1">
    <location>
        <begin position="32"/>
        <end position="53"/>
    </location>
</feature>
<keyword evidence="1" id="KW-0812">Transmembrane</keyword>
<feature type="transmembrane region" description="Helical" evidence="1">
    <location>
        <begin position="125"/>
        <end position="145"/>
    </location>
</feature>
<accession>A0ABP9M3B5</accession>
<feature type="transmembrane region" description="Helical" evidence="1">
    <location>
        <begin position="165"/>
        <end position="185"/>
    </location>
</feature>
<keyword evidence="1" id="KW-0472">Membrane</keyword>
<dbReference type="InterPro" id="IPR014509">
    <property type="entry name" value="YjdF-like"/>
</dbReference>
<dbReference type="Proteomes" id="UP001501407">
    <property type="component" value="Unassembled WGS sequence"/>
</dbReference>
<keyword evidence="3" id="KW-1185">Reference proteome</keyword>
<organism evidence="2 3">
    <name type="scientific">Microbacterium yannicii</name>
    <dbReference type="NCBI Taxonomy" id="671622"/>
    <lineage>
        <taxon>Bacteria</taxon>
        <taxon>Bacillati</taxon>
        <taxon>Actinomycetota</taxon>
        <taxon>Actinomycetes</taxon>
        <taxon>Micrococcales</taxon>
        <taxon>Microbacteriaceae</taxon>
        <taxon>Microbacterium</taxon>
    </lineage>
</organism>
<keyword evidence="1" id="KW-1133">Transmembrane helix</keyword>
<proteinExistence type="predicted"/>
<evidence type="ECO:0000313" key="2">
    <source>
        <dbReference type="EMBL" id="GAA5089933.1"/>
    </source>
</evidence>
<feature type="transmembrane region" description="Helical" evidence="1">
    <location>
        <begin position="90"/>
        <end position="113"/>
    </location>
</feature>
<evidence type="ECO:0000313" key="3">
    <source>
        <dbReference type="Proteomes" id="UP001501407"/>
    </source>
</evidence>
<dbReference type="RefSeq" id="WP_194413249.1">
    <property type="nucleotide sequence ID" value="NZ_BAABKZ010000001.1"/>
</dbReference>
<comment type="caution">
    <text evidence="2">The sequence shown here is derived from an EMBL/GenBank/DDBJ whole genome shotgun (WGS) entry which is preliminary data.</text>
</comment>
<evidence type="ECO:0008006" key="4">
    <source>
        <dbReference type="Google" id="ProtNLM"/>
    </source>
</evidence>
<dbReference type="EMBL" id="BAABKZ010000001">
    <property type="protein sequence ID" value="GAA5089933.1"/>
    <property type="molecule type" value="Genomic_DNA"/>
</dbReference>